<feature type="transmembrane region" description="Helical" evidence="1">
    <location>
        <begin position="47"/>
        <end position="68"/>
    </location>
</feature>
<dbReference type="EMBL" id="UGYN01000002">
    <property type="protein sequence ID" value="SUI48019.1"/>
    <property type="molecule type" value="Genomic_DNA"/>
</dbReference>
<feature type="transmembrane region" description="Helical" evidence="1">
    <location>
        <begin position="142"/>
        <end position="162"/>
    </location>
</feature>
<evidence type="ECO:0000256" key="1">
    <source>
        <dbReference type="SAM" id="Phobius"/>
    </source>
</evidence>
<proteinExistence type="predicted"/>
<keyword evidence="1" id="KW-0812">Transmembrane</keyword>
<feature type="transmembrane region" description="Helical" evidence="1">
    <location>
        <begin position="21"/>
        <end position="41"/>
    </location>
</feature>
<keyword evidence="1" id="KW-0472">Membrane</keyword>
<feature type="transmembrane region" description="Helical" evidence="1">
    <location>
        <begin position="168"/>
        <end position="188"/>
    </location>
</feature>
<reference evidence="2 3" key="1">
    <citation type="submission" date="2018-06" db="EMBL/GenBank/DDBJ databases">
        <authorList>
            <consortium name="Pathogen Informatics"/>
            <person name="Doyle S."/>
        </authorList>
    </citation>
    <scope>NUCLEOTIDE SEQUENCE [LARGE SCALE GENOMIC DNA]</scope>
    <source>
        <strain evidence="2 3">NCTC11544</strain>
    </source>
</reference>
<dbReference type="AlphaFoldDB" id="A0A379YNN4"/>
<accession>A0A379YNN4</accession>
<keyword evidence="1" id="KW-1133">Transmembrane helix</keyword>
<feature type="transmembrane region" description="Helical" evidence="1">
    <location>
        <begin position="80"/>
        <end position="102"/>
    </location>
</feature>
<evidence type="ECO:0000313" key="2">
    <source>
        <dbReference type="EMBL" id="SUI48019.1"/>
    </source>
</evidence>
<gene>
    <name evidence="2" type="ORF">NCTC11544_00869</name>
</gene>
<feature type="transmembrane region" description="Helical" evidence="1">
    <location>
        <begin position="108"/>
        <end position="130"/>
    </location>
</feature>
<name>A0A379YNN4_9GAMM</name>
<dbReference type="RefSeq" id="WP_115183015.1">
    <property type="nucleotide sequence ID" value="NZ_CAMKUF010000002.1"/>
</dbReference>
<protein>
    <submittedName>
        <fullName evidence="2">Uncharacterized protein</fullName>
    </submittedName>
</protein>
<evidence type="ECO:0000313" key="3">
    <source>
        <dbReference type="Proteomes" id="UP000255529"/>
    </source>
</evidence>
<sequence>MSTSPLSVPFAASAQQQAQTNAGILLVSGLVAQVALLLKLYALENPLLLIALLACLSIAFVLAVFLMQLKVFQSKSRLSLVRHGFVISAVGTLLLILVLHGLPNDLQLFSAMAICGLGQGMVYSAAIRRGTHNDGHGLRRRALLIAGSILAVAAVLLIQSSFSGITGFPYAFAMLIDLSLLAALYVRVVELES</sequence>
<dbReference type="Proteomes" id="UP000255529">
    <property type="component" value="Unassembled WGS sequence"/>
</dbReference>
<organism evidence="2 3">
    <name type="scientific">Serratia quinivorans</name>
    <dbReference type="NCBI Taxonomy" id="137545"/>
    <lineage>
        <taxon>Bacteria</taxon>
        <taxon>Pseudomonadati</taxon>
        <taxon>Pseudomonadota</taxon>
        <taxon>Gammaproteobacteria</taxon>
        <taxon>Enterobacterales</taxon>
        <taxon>Yersiniaceae</taxon>
        <taxon>Serratia</taxon>
    </lineage>
</organism>